<evidence type="ECO:0000313" key="3">
    <source>
        <dbReference type="Proteomes" id="UP001523565"/>
    </source>
</evidence>
<dbReference type="InterPro" id="IPR029261">
    <property type="entry name" value="Transposase_Znf"/>
</dbReference>
<keyword evidence="3" id="KW-1185">Reference proteome</keyword>
<dbReference type="PANTHER" id="PTHR33498:SF1">
    <property type="entry name" value="TRANSPOSASE FOR INSERTION SEQUENCE ELEMENT IS1557"/>
    <property type="match status" value="1"/>
</dbReference>
<protein>
    <submittedName>
        <fullName evidence="2">Transposase family protein</fullName>
    </submittedName>
</protein>
<dbReference type="InterPro" id="IPR047951">
    <property type="entry name" value="Transpos_ISL3"/>
</dbReference>
<dbReference type="Proteomes" id="UP001523565">
    <property type="component" value="Unassembled WGS sequence"/>
</dbReference>
<accession>A0ABT1EH10</accession>
<name>A0ABT1EH10_9FIRM</name>
<evidence type="ECO:0000259" key="1">
    <source>
        <dbReference type="Pfam" id="PF14690"/>
    </source>
</evidence>
<sequence length="105" mass="12493">MHSNSISKLLNLKEVTVKKLEQSDSVINVYLETKPKEHVCPCCGLSTSKIHDYRTQKIKHFPINHKEVILILRKRRYVCTCGKRFYEEYSFLTKYMRISKEWPSV</sequence>
<reference evidence="2 3" key="1">
    <citation type="journal article" date="2022" name="Genome Biol. Evol.">
        <title>Host diet, physiology and behaviors set the stage for Lachnospiraceae cladogenesis.</title>
        <authorList>
            <person name="Vera-Ponce De Leon A."/>
            <person name="Schneider M."/>
            <person name="Jahnes B.C."/>
            <person name="Sadowski V."/>
            <person name="Camuy-Velez L.A."/>
            <person name="Duan J."/>
            <person name="Sabree Z.L."/>
        </authorList>
    </citation>
    <scope>NUCLEOTIDE SEQUENCE [LARGE SCALE GENOMIC DNA]</scope>
    <source>
        <strain evidence="2 3">PAL227</strain>
    </source>
</reference>
<dbReference type="EMBL" id="JAMZFV010000008">
    <property type="protein sequence ID" value="MCP1109994.1"/>
    <property type="molecule type" value="Genomic_DNA"/>
</dbReference>
<proteinExistence type="predicted"/>
<feature type="domain" description="Transposase IS204/IS1001/IS1096/IS1165 zinc-finger" evidence="1">
    <location>
        <begin position="37"/>
        <end position="81"/>
    </location>
</feature>
<dbReference type="RefSeq" id="WP_262068875.1">
    <property type="nucleotide sequence ID" value="NZ_JAMXOC010000008.1"/>
</dbReference>
<dbReference type="Pfam" id="PF14690">
    <property type="entry name" value="Zn_ribbon_ISL3"/>
    <property type="match status" value="1"/>
</dbReference>
<dbReference type="PANTHER" id="PTHR33498">
    <property type="entry name" value="TRANSPOSASE FOR INSERTION SEQUENCE ELEMENT IS1557"/>
    <property type="match status" value="1"/>
</dbReference>
<evidence type="ECO:0000313" key="2">
    <source>
        <dbReference type="EMBL" id="MCP1109994.1"/>
    </source>
</evidence>
<gene>
    <name evidence="2" type="ORF">NK118_07000</name>
</gene>
<comment type="caution">
    <text evidence="2">The sequence shown here is derived from an EMBL/GenBank/DDBJ whole genome shotgun (WGS) entry which is preliminary data.</text>
</comment>
<organism evidence="2 3">
    <name type="scientific">Ohessyouella blattaphilus</name>
    <dbReference type="NCBI Taxonomy" id="2949333"/>
    <lineage>
        <taxon>Bacteria</taxon>
        <taxon>Bacillati</taxon>
        <taxon>Bacillota</taxon>
        <taxon>Clostridia</taxon>
        <taxon>Lachnospirales</taxon>
        <taxon>Lachnospiraceae</taxon>
        <taxon>Ohessyouella</taxon>
    </lineage>
</organism>